<keyword evidence="2" id="KW-1185">Reference proteome</keyword>
<reference evidence="1 2" key="1">
    <citation type="journal article" date="2018" name="Front. Plant Sci.">
        <title>Red Clover (Trifolium pratense) and Zigzag Clover (T. medium) - A Picture of Genomic Similarities and Differences.</title>
        <authorList>
            <person name="Dluhosova J."/>
            <person name="Istvanek J."/>
            <person name="Nedelnik J."/>
            <person name="Repkova J."/>
        </authorList>
    </citation>
    <scope>NUCLEOTIDE SEQUENCE [LARGE SCALE GENOMIC DNA]</scope>
    <source>
        <strain evidence="2">cv. 10/8</strain>
        <tissue evidence="1">Leaf</tissue>
    </source>
</reference>
<feature type="non-terminal residue" evidence="1">
    <location>
        <position position="78"/>
    </location>
</feature>
<dbReference type="Proteomes" id="UP000265520">
    <property type="component" value="Unassembled WGS sequence"/>
</dbReference>
<organism evidence="1 2">
    <name type="scientific">Trifolium medium</name>
    <dbReference type="NCBI Taxonomy" id="97028"/>
    <lineage>
        <taxon>Eukaryota</taxon>
        <taxon>Viridiplantae</taxon>
        <taxon>Streptophyta</taxon>
        <taxon>Embryophyta</taxon>
        <taxon>Tracheophyta</taxon>
        <taxon>Spermatophyta</taxon>
        <taxon>Magnoliopsida</taxon>
        <taxon>eudicotyledons</taxon>
        <taxon>Gunneridae</taxon>
        <taxon>Pentapetalae</taxon>
        <taxon>rosids</taxon>
        <taxon>fabids</taxon>
        <taxon>Fabales</taxon>
        <taxon>Fabaceae</taxon>
        <taxon>Papilionoideae</taxon>
        <taxon>50 kb inversion clade</taxon>
        <taxon>NPAAA clade</taxon>
        <taxon>Hologalegina</taxon>
        <taxon>IRL clade</taxon>
        <taxon>Trifolieae</taxon>
        <taxon>Trifolium</taxon>
    </lineage>
</organism>
<name>A0A392PM06_9FABA</name>
<dbReference type="AlphaFoldDB" id="A0A392PM06"/>
<sequence>MYLQEFVAATTLDDRTIEEYFSHIKMLIDALASVGDPEVEALLLVHKMCLQKFKKLLQSETAASTNLTQSTSNAETAS</sequence>
<accession>A0A392PM06</accession>
<evidence type="ECO:0000313" key="2">
    <source>
        <dbReference type="Proteomes" id="UP000265520"/>
    </source>
</evidence>
<proteinExistence type="predicted"/>
<dbReference type="EMBL" id="LXQA010085090">
    <property type="protein sequence ID" value="MCI12667.1"/>
    <property type="molecule type" value="Genomic_DNA"/>
</dbReference>
<evidence type="ECO:0000313" key="1">
    <source>
        <dbReference type="EMBL" id="MCI12667.1"/>
    </source>
</evidence>
<comment type="caution">
    <text evidence="1">The sequence shown here is derived from an EMBL/GenBank/DDBJ whole genome shotgun (WGS) entry which is preliminary data.</text>
</comment>
<protein>
    <submittedName>
        <fullName evidence="1">Uncharacterized protein</fullName>
    </submittedName>
</protein>